<dbReference type="RefSeq" id="WP_167022449.1">
    <property type="nucleotide sequence ID" value="NZ_CP050177.1"/>
</dbReference>
<feature type="domain" description="FAD-binding PCMH-type" evidence="6">
    <location>
        <begin position="79"/>
        <end position="257"/>
    </location>
</feature>
<dbReference type="PROSITE" id="PS51318">
    <property type="entry name" value="TAT"/>
    <property type="match status" value="1"/>
</dbReference>
<dbReference type="Gene3D" id="3.30.465.10">
    <property type="match status" value="1"/>
</dbReference>
<dbReference type="AlphaFoldDB" id="A0A6G9GS79"/>
<keyword evidence="4" id="KW-0274">FAD</keyword>
<evidence type="ECO:0000313" key="7">
    <source>
        <dbReference type="EMBL" id="QIQ01102.1"/>
    </source>
</evidence>
<dbReference type="PANTHER" id="PTHR13878:SF53">
    <property type="entry name" value="CYTOKININ DEHYDROGENASE 6"/>
    <property type="match status" value="1"/>
</dbReference>
<dbReference type="Gene3D" id="3.40.462.10">
    <property type="entry name" value="FAD-linked oxidases, C-terminal domain"/>
    <property type="match status" value="1"/>
</dbReference>
<evidence type="ECO:0000259" key="6">
    <source>
        <dbReference type="PROSITE" id="PS51387"/>
    </source>
</evidence>
<dbReference type="Pfam" id="PF09265">
    <property type="entry name" value="Cytokin-bind"/>
    <property type="match status" value="1"/>
</dbReference>
<dbReference type="Proteomes" id="UP000501179">
    <property type="component" value="Chromosome"/>
</dbReference>
<dbReference type="PANTHER" id="PTHR13878">
    <property type="entry name" value="GULONOLACTONE OXIDASE"/>
    <property type="match status" value="1"/>
</dbReference>
<sequence length="505" mass="53967">MSNSTPSRRRVLGGIAATAATVVGWNATTQTWATAAESGRGHGGHGGGQVAPVPTLDGTLKTSGAELAPFGQDFGRLVTDALPWAVLVPGSDRDVVAMVNYARANNLKIAVNGRSGTGDDIESHSSYGQASVRGGISIDARGLAKIHSIGSTTATVGAGVTWGQLTDAAAPKGKMPPAVPDYLHLSIGGTLSVGGIGGTAGKYGLLVDTVRSLDVVTGAGQLVTTSPTVRPDLFNAVLGGGGQVAIILRATVDVIPLKERAVIFSLYYNDVATYMADSEKVLADGRFEVQAGELQRTPDDTGWRYKLEVGAVYNGTAAPDRAALLAGLRDNRADAVIEDMTYRDYNFRLDAAEAFLKETGYWFQPKPWLSMFLPASKAKQFLKIAEAELTANDLGAGFLLTYPYRTSKLKRPLAVQPNEPVAYLFDLLRFPHPGEPNIQGMLEQNRRLYDKAVSLGAKRYLVGAVPRMTETDWRRHFGNRYAEFCNAKRRYDPAGILTPGQGFFG</sequence>
<evidence type="ECO:0000256" key="2">
    <source>
        <dbReference type="ARBA" id="ARBA00005466"/>
    </source>
</evidence>
<dbReference type="InterPro" id="IPR050432">
    <property type="entry name" value="FAD-linked_Oxidoreductases_BP"/>
</dbReference>
<evidence type="ECO:0000256" key="5">
    <source>
        <dbReference type="ARBA" id="ARBA00023002"/>
    </source>
</evidence>
<dbReference type="EMBL" id="CP050177">
    <property type="protein sequence ID" value="QIQ01102.1"/>
    <property type="molecule type" value="Genomic_DNA"/>
</dbReference>
<evidence type="ECO:0000256" key="4">
    <source>
        <dbReference type="ARBA" id="ARBA00022827"/>
    </source>
</evidence>
<dbReference type="InterPro" id="IPR016166">
    <property type="entry name" value="FAD-bd_PCMH"/>
</dbReference>
<accession>A0A6G9GS79</accession>
<dbReference type="InterPro" id="IPR006311">
    <property type="entry name" value="TAT_signal"/>
</dbReference>
<dbReference type="Pfam" id="PF01565">
    <property type="entry name" value="FAD_binding_4"/>
    <property type="match status" value="1"/>
</dbReference>
<reference evidence="7 8" key="1">
    <citation type="submission" date="2020-03" db="EMBL/GenBank/DDBJ databases">
        <title>A novel species.</title>
        <authorList>
            <person name="Gao J."/>
        </authorList>
    </citation>
    <scope>NUCLEOTIDE SEQUENCE [LARGE SCALE GENOMIC DNA]</scope>
    <source>
        <strain evidence="7 8">QMT-12</strain>
    </source>
</reference>
<keyword evidence="3" id="KW-0285">Flavoprotein</keyword>
<evidence type="ECO:0000256" key="1">
    <source>
        <dbReference type="ARBA" id="ARBA00001974"/>
    </source>
</evidence>
<dbReference type="SUPFAM" id="SSF56176">
    <property type="entry name" value="FAD-binding/transporter-associated domain-like"/>
    <property type="match status" value="1"/>
</dbReference>
<organism evidence="7 8">
    <name type="scientific">Streptomyces liangshanensis</name>
    <dbReference type="NCBI Taxonomy" id="2717324"/>
    <lineage>
        <taxon>Bacteria</taxon>
        <taxon>Bacillati</taxon>
        <taxon>Actinomycetota</taxon>
        <taxon>Actinomycetes</taxon>
        <taxon>Kitasatosporales</taxon>
        <taxon>Streptomycetaceae</taxon>
        <taxon>Streptomyces</taxon>
    </lineage>
</organism>
<protein>
    <submittedName>
        <fullName evidence="7">FAD-binding protein</fullName>
    </submittedName>
</protein>
<dbReference type="Gene3D" id="3.30.43.10">
    <property type="entry name" value="Uridine Diphospho-n-acetylenolpyruvylglucosamine Reductase, domain 2"/>
    <property type="match status" value="2"/>
</dbReference>
<comment type="cofactor">
    <cofactor evidence="1">
        <name>FAD</name>
        <dbReference type="ChEBI" id="CHEBI:57692"/>
    </cofactor>
</comment>
<dbReference type="GO" id="GO:0009690">
    <property type="term" value="P:cytokinin metabolic process"/>
    <property type="evidence" value="ECO:0007669"/>
    <property type="project" value="InterPro"/>
</dbReference>
<evidence type="ECO:0000313" key="8">
    <source>
        <dbReference type="Proteomes" id="UP000501179"/>
    </source>
</evidence>
<dbReference type="GO" id="GO:0019139">
    <property type="term" value="F:cytokinin dehydrogenase activity"/>
    <property type="evidence" value="ECO:0007669"/>
    <property type="project" value="InterPro"/>
</dbReference>
<dbReference type="SUPFAM" id="SSF55103">
    <property type="entry name" value="FAD-linked oxidases, C-terminal domain"/>
    <property type="match status" value="1"/>
</dbReference>
<dbReference type="InterPro" id="IPR016164">
    <property type="entry name" value="FAD-linked_Oxase-like_C"/>
</dbReference>
<dbReference type="InterPro" id="IPR016167">
    <property type="entry name" value="FAD-bd_PCMH_sub1"/>
</dbReference>
<dbReference type="InterPro" id="IPR006094">
    <property type="entry name" value="Oxid_FAD_bind_N"/>
</dbReference>
<dbReference type="InterPro" id="IPR036318">
    <property type="entry name" value="FAD-bd_PCMH-like_sf"/>
</dbReference>
<name>A0A6G9GS79_9ACTN</name>
<dbReference type="InterPro" id="IPR016170">
    <property type="entry name" value="Cytok_DH_C_sf"/>
</dbReference>
<proteinExistence type="inferred from homology"/>
<keyword evidence="5" id="KW-0560">Oxidoreductase</keyword>
<keyword evidence="8" id="KW-1185">Reference proteome</keyword>
<comment type="similarity">
    <text evidence="2">Belongs to the oxygen-dependent FAD-linked oxidoreductase family.</text>
</comment>
<dbReference type="GO" id="GO:0071949">
    <property type="term" value="F:FAD binding"/>
    <property type="evidence" value="ECO:0007669"/>
    <property type="project" value="InterPro"/>
</dbReference>
<dbReference type="KEGG" id="slia:HA039_01230"/>
<dbReference type="InterPro" id="IPR016169">
    <property type="entry name" value="FAD-bd_PCMH_sub2"/>
</dbReference>
<evidence type="ECO:0000256" key="3">
    <source>
        <dbReference type="ARBA" id="ARBA00022630"/>
    </source>
</evidence>
<dbReference type="PROSITE" id="PS51387">
    <property type="entry name" value="FAD_PCMH"/>
    <property type="match status" value="1"/>
</dbReference>
<dbReference type="InterPro" id="IPR015345">
    <property type="entry name" value="Cytokinin_DH_FAD/cytokin-bd"/>
</dbReference>
<gene>
    <name evidence="7" type="ORF">HA039_01230</name>
</gene>